<dbReference type="AlphaFoldDB" id="E3N7W8"/>
<evidence type="ECO:0000313" key="2">
    <source>
        <dbReference type="EMBL" id="EFO89219.1"/>
    </source>
</evidence>
<sequence>MAPDVSRQDQFLHFQLAEDQRILNQMAEIVPVFIFPDASREELLNACVALGNLNRQLMNFAQHRAFAIGYEEMLDRMMVRLERTIAEAEGDAGNAENGGRDAN</sequence>
<dbReference type="InParanoid" id="E3N7W8"/>
<dbReference type="EMBL" id="DS268552">
    <property type="protein sequence ID" value="EFO89219.1"/>
    <property type="molecule type" value="Genomic_DNA"/>
</dbReference>
<evidence type="ECO:0000313" key="3">
    <source>
        <dbReference type="Proteomes" id="UP000008281"/>
    </source>
</evidence>
<dbReference type="GeneID" id="9813037"/>
<keyword evidence="3" id="KW-1185">Reference proteome</keyword>
<accession>E3N7W8</accession>
<reference evidence="2" key="1">
    <citation type="submission" date="2007-07" db="EMBL/GenBank/DDBJ databases">
        <title>PCAP assembly of the Caenorhabditis remanei genome.</title>
        <authorList>
            <consortium name="The Caenorhabditis remanei Sequencing Consortium"/>
            <person name="Wilson R.K."/>
        </authorList>
    </citation>
    <scope>NUCLEOTIDE SEQUENCE [LARGE SCALE GENOMIC DNA]</scope>
    <source>
        <strain evidence="2">PB4641</strain>
    </source>
</reference>
<dbReference type="KEGG" id="crq:GCK72_022618"/>
<dbReference type="HOGENOM" id="CLU_2266224_0_0_1"/>
<gene>
    <name evidence="2" type="ORF">CRE_17024</name>
</gene>
<feature type="coiled-coil region" evidence="1">
    <location>
        <begin position="71"/>
        <end position="98"/>
    </location>
</feature>
<dbReference type="Proteomes" id="UP000008281">
    <property type="component" value="Unassembled WGS sequence"/>
</dbReference>
<dbReference type="CTD" id="9813037"/>
<name>E3N7W8_CAERE</name>
<protein>
    <submittedName>
        <fullName evidence="2">Uncharacterized protein</fullName>
    </submittedName>
</protein>
<organism evidence="3">
    <name type="scientific">Caenorhabditis remanei</name>
    <name type="common">Caenorhabditis vulgaris</name>
    <dbReference type="NCBI Taxonomy" id="31234"/>
    <lineage>
        <taxon>Eukaryota</taxon>
        <taxon>Metazoa</taxon>
        <taxon>Ecdysozoa</taxon>
        <taxon>Nematoda</taxon>
        <taxon>Chromadorea</taxon>
        <taxon>Rhabditida</taxon>
        <taxon>Rhabditina</taxon>
        <taxon>Rhabditomorpha</taxon>
        <taxon>Rhabditoidea</taxon>
        <taxon>Rhabditidae</taxon>
        <taxon>Peloderinae</taxon>
        <taxon>Caenorhabditis</taxon>
    </lineage>
</organism>
<dbReference type="RefSeq" id="XP_003095515.2">
    <property type="nucleotide sequence ID" value="XM_003095467.2"/>
</dbReference>
<proteinExistence type="predicted"/>
<keyword evidence="1" id="KW-0175">Coiled coil</keyword>
<evidence type="ECO:0000256" key="1">
    <source>
        <dbReference type="SAM" id="Coils"/>
    </source>
</evidence>